<proteinExistence type="predicted"/>
<dbReference type="AlphaFoldDB" id="A0AAV5BPZ8"/>
<protein>
    <recommendedName>
        <fullName evidence="3">F-box domain-containing protein</fullName>
    </recommendedName>
</protein>
<sequence>MELSPSSEPAGPWADPPEDIAIAIALSLRKEADVCTLGGSSRAWRIACDSDAVWECFFRRRWPAAAAEWAPRVQVCNWSSIFIPCSAAIVSIAWRTSYESTESTGLLSSLASLSSCAIGGSDDAATTSVSFSSKPCACDVRSSPTRHPPVDSLGSYAQLQEAEFLVHPLVPALQAKK</sequence>
<evidence type="ECO:0008006" key="3">
    <source>
        <dbReference type="Google" id="ProtNLM"/>
    </source>
</evidence>
<dbReference type="EMBL" id="BQKI01000002">
    <property type="protein sequence ID" value="GJM88410.1"/>
    <property type="molecule type" value="Genomic_DNA"/>
</dbReference>
<accession>A0AAV5BPZ8</accession>
<reference evidence="1" key="1">
    <citation type="journal article" date="2018" name="DNA Res.">
        <title>Multiple hybrid de novo genome assembly of finger millet, an orphan allotetraploid crop.</title>
        <authorList>
            <person name="Hatakeyama M."/>
            <person name="Aluri S."/>
            <person name="Balachadran M.T."/>
            <person name="Sivarajan S.R."/>
            <person name="Patrignani A."/>
            <person name="Gruter S."/>
            <person name="Poveda L."/>
            <person name="Shimizu-Inatsugi R."/>
            <person name="Baeten J."/>
            <person name="Francoijs K.J."/>
            <person name="Nataraja K.N."/>
            <person name="Reddy Y.A.N."/>
            <person name="Phadnis S."/>
            <person name="Ravikumar R.L."/>
            <person name="Schlapbach R."/>
            <person name="Sreeman S.M."/>
            <person name="Shimizu K.K."/>
        </authorList>
    </citation>
    <scope>NUCLEOTIDE SEQUENCE</scope>
</reference>
<gene>
    <name evidence="1" type="primary">ga04468</name>
    <name evidence="1" type="ORF">PR202_ga04468</name>
</gene>
<keyword evidence="2" id="KW-1185">Reference proteome</keyword>
<dbReference type="Proteomes" id="UP001054889">
    <property type="component" value="Unassembled WGS sequence"/>
</dbReference>
<organism evidence="1 2">
    <name type="scientific">Eleusine coracana subsp. coracana</name>
    <dbReference type="NCBI Taxonomy" id="191504"/>
    <lineage>
        <taxon>Eukaryota</taxon>
        <taxon>Viridiplantae</taxon>
        <taxon>Streptophyta</taxon>
        <taxon>Embryophyta</taxon>
        <taxon>Tracheophyta</taxon>
        <taxon>Spermatophyta</taxon>
        <taxon>Magnoliopsida</taxon>
        <taxon>Liliopsida</taxon>
        <taxon>Poales</taxon>
        <taxon>Poaceae</taxon>
        <taxon>PACMAD clade</taxon>
        <taxon>Chloridoideae</taxon>
        <taxon>Cynodonteae</taxon>
        <taxon>Eleusininae</taxon>
        <taxon>Eleusine</taxon>
    </lineage>
</organism>
<comment type="caution">
    <text evidence="1">The sequence shown here is derived from an EMBL/GenBank/DDBJ whole genome shotgun (WGS) entry which is preliminary data.</text>
</comment>
<reference evidence="1" key="2">
    <citation type="submission" date="2021-12" db="EMBL/GenBank/DDBJ databases">
        <title>Resequencing data analysis of finger millet.</title>
        <authorList>
            <person name="Hatakeyama M."/>
            <person name="Aluri S."/>
            <person name="Balachadran M.T."/>
            <person name="Sivarajan S.R."/>
            <person name="Poveda L."/>
            <person name="Shimizu-Inatsugi R."/>
            <person name="Schlapbach R."/>
            <person name="Sreeman S.M."/>
            <person name="Shimizu K.K."/>
        </authorList>
    </citation>
    <scope>NUCLEOTIDE SEQUENCE</scope>
</reference>
<dbReference type="SUPFAM" id="SSF81383">
    <property type="entry name" value="F-box domain"/>
    <property type="match status" value="1"/>
</dbReference>
<evidence type="ECO:0000313" key="1">
    <source>
        <dbReference type="EMBL" id="GJM88410.1"/>
    </source>
</evidence>
<dbReference type="InterPro" id="IPR036047">
    <property type="entry name" value="F-box-like_dom_sf"/>
</dbReference>
<evidence type="ECO:0000313" key="2">
    <source>
        <dbReference type="Proteomes" id="UP001054889"/>
    </source>
</evidence>
<name>A0AAV5BPZ8_ELECO</name>